<dbReference type="GeneID" id="19469461"/>
<feature type="region of interest" description="Disordered" evidence="1">
    <location>
        <begin position="223"/>
        <end position="287"/>
    </location>
</feature>
<dbReference type="RefSeq" id="XP_008078655.1">
    <property type="nucleotide sequence ID" value="XM_008080464.1"/>
</dbReference>
<protein>
    <submittedName>
        <fullName evidence="3">Uncharacterized protein</fullName>
    </submittedName>
</protein>
<dbReference type="STRING" id="1116229.S3DAI4"/>
<feature type="signal peptide" evidence="2">
    <location>
        <begin position="1"/>
        <end position="17"/>
    </location>
</feature>
<dbReference type="Proteomes" id="UP000016922">
    <property type="component" value="Unassembled WGS sequence"/>
</dbReference>
<evidence type="ECO:0000256" key="1">
    <source>
        <dbReference type="SAM" id="MobiDB-lite"/>
    </source>
</evidence>
<feature type="compositionally biased region" description="Low complexity" evidence="1">
    <location>
        <begin position="132"/>
        <end position="146"/>
    </location>
</feature>
<dbReference type="EMBL" id="KE145356">
    <property type="protein sequence ID" value="EPE34720.1"/>
    <property type="molecule type" value="Genomic_DNA"/>
</dbReference>
<dbReference type="AlphaFoldDB" id="S3DAI4"/>
<evidence type="ECO:0000313" key="4">
    <source>
        <dbReference type="Proteomes" id="UP000016922"/>
    </source>
</evidence>
<feature type="compositionally biased region" description="Low complexity" evidence="1">
    <location>
        <begin position="179"/>
        <end position="203"/>
    </location>
</feature>
<feature type="compositionally biased region" description="Polar residues" evidence="1">
    <location>
        <begin position="276"/>
        <end position="287"/>
    </location>
</feature>
<dbReference type="KEGG" id="glz:GLAREA_10414"/>
<feature type="chain" id="PRO_5004508178" evidence="2">
    <location>
        <begin position="18"/>
        <end position="311"/>
    </location>
</feature>
<accession>S3DAI4</accession>
<feature type="region of interest" description="Disordered" evidence="1">
    <location>
        <begin position="162"/>
        <end position="203"/>
    </location>
</feature>
<reference evidence="3 4" key="1">
    <citation type="journal article" date="2013" name="BMC Genomics">
        <title>Genomics-driven discovery of the pneumocandin biosynthetic gene cluster in the fungus Glarea lozoyensis.</title>
        <authorList>
            <person name="Chen L."/>
            <person name="Yue Q."/>
            <person name="Zhang X."/>
            <person name="Xiang M."/>
            <person name="Wang C."/>
            <person name="Li S."/>
            <person name="Che Y."/>
            <person name="Ortiz-Lopez F.J."/>
            <person name="Bills G.F."/>
            <person name="Liu X."/>
            <person name="An Z."/>
        </authorList>
    </citation>
    <scope>NUCLEOTIDE SEQUENCE [LARGE SCALE GENOMIC DNA]</scope>
    <source>
        <strain evidence="4">ATCC 20868 / MF5171</strain>
    </source>
</reference>
<feature type="compositionally biased region" description="Low complexity" evidence="1">
    <location>
        <begin position="223"/>
        <end position="235"/>
    </location>
</feature>
<proteinExistence type="predicted"/>
<evidence type="ECO:0000256" key="2">
    <source>
        <dbReference type="SAM" id="SignalP"/>
    </source>
</evidence>
<keyword evidence="2" id="KW-0732">Signal</keyword>
<dbReference type="HOGENOM" id="CLU_894437_0_0_1"/>
<gene>
    <name evidence="3" type="ORF">GLAREA_10414</name>
</gene>
<evidence type="ECO:0000313" key="3">
    <source>
        <dbReference type="EMBL" id="EPE34720.1"/>
    </source>
</evidence>
<sequence>MIYSTLILAVSVAAVSAQGVQYNAASGLFSCDDMPTGSYCLMNSMKGSILIQCENSMGMPMNCNDELKGVFPAGITPKGNNFAPCYQSNKTAGDAVCSKNCIAHPMDANGMETGEYPLPPSADCTPIANPNASRTSAMAGSSSSAYTASGLNPGATSLSGPMFSSAPNAGPNSRLAGPSASNMVSSNAGGSSSQATASAGSSALNMGPSNAAISKQSSAPAASSSLASGASASQSRTDTTRMVGPTGNSGTGNNTNNNPNGNNGAGGGITTPTPKSPSGPQSTPAQFEGQAVTNSAGFALVAIGVFVAYCL</sequence>
<keyword evidence="4" id="KW-1185">Reference proteome</keyword>
<name>S3DAI4_GLAL2</name>
<feature type="compositionally biased region" description="Low complexity" evidence="1">
    <location>
        <begin position="244"/>
        <end position="262"/>
    </location>
</feature>
<organism evidence="3 4">
    <name type="scientific">Glarea lozoyensis (strain ATCC 20868 / MF5171)</name>
    <dbReference type="NCBI Taxonomy" id="1116229"/>
    <lineage>
        <taxon>Eukaryota</taxon>
        <taxon>Fungi</taxon>
        <taxon>Dikarya</taxon>
        <taxon>Ascomycota</taxon>
        <taxon>Pezizomycotina</taxon>
        <taxon>Leotiomycetes</taxon>
        <taxon>Helotiales</taxon>
        <taxon>Helotiaceae</taxon>
        <taxon>Glarea</taxon>
    </lineage>
</organism>
<feature type="region of interest" description="Disordered" evidence="1">
    <location>
        <begin position="112"/>
        <end position="146"/>
    </location>
</feature>
<dbReference type="OrthoDB" id="5426294at2759"/>